<dbReference type="Pfam" id="PF13604">
    <property type="entry name" value="AAA_30"/>
    <property type="match status" value="1"/>
</dbReference>
<dbReference type="OrthoDB" id="9803432at2"/>
<dbReference type="eggNOG" id="COG0507">
    <property type="taxonomic scope" value="Bacteria"/>
</dbReference>
<reference evidence="4 5" key="1">
    <citation type="journal article" date="2011" name="Stand. Genomic Sci.">
        <title>Complete genome sequence of the gliding freshwater bacterium Fluviicola taffensis type strain (RW262).</title>
        <authorList>
            <person name="Woyke T."/>
            <person name="Chertkov O."/>
            <person name="Lapidus A."/>
            <person name="Nolan M."/>
            <person name="Lucas S."/>
            <person name="Del Rio T.G."/>
            <person name="Tice H."/>
            <person name="Cheng J.F."/>
            <person name="Tapia R."/>
            <person name="Han C."/>
            <person name="Goodwin L."/>
            <person name="Pitluck S."/>
            <person name="Liolios K."/>
            <person name="Pagani I."/>
            <person name="Ivanova N."/>
            <person name="Huntemann M."/>
            <person name="Mavromatis K."/>
            <person name="Mikhailova N."/>
            <person name="Pati A."/>
            <person name="Chen A."/>
            <person name="Palaniappan K."/>
            <person name="Land M."/>
            <person name="Hauser L."/>
            <person name="Brambilla E.M."/>
            <person name="Rohde M."/>
            <person name="Mwirichia R."/>
            <person name="Sikorski J."/>
            <person name="Tindall B.J."/>
            <person name="Goker M."/>
            <person name="Bristow J."/>
            <person name="Eisen J.A."/>
            <person name="Markowitz V."/>
            <person name="Hugenholtz P."/>
            <person name="Klenk H.P."/>
            <person name="Kyrpides N.C."/>
        </authorList>
    </citation>
    <scope>NUCLEOTIDE SEQUENCE [LARGE SCALE GENOMIC DNA]</scope>
    <source>
        <strain evidence="5">DSM 16823 / RW262 / RW262</strain>
    </source>
</reference>
<dbReference type="InterPro" id="IPR027785">
    <property type="entry name" value="UvrD-like_helicase_C"/>
</dbReference>
<organism evidence="4 5">
    <name type="scientific">Fluviicola taffensis (strain DSM 16823 / NCIMB 13979 / RW262)</name>
    <dbReference type="NCBI Taxonomy" id="755732"/>
    <lineage>
        <taxon>Bacteria</taxon>
        <taxon>Pseudomonadati</taxon>
        <taxon>Bacteroidota</taxon>
        <taxon>Flavobacteriia</taxon>
        <taxon>Flavobacteriales</taxon>
        <taxon>Crocinitomicaceae</taxon>
        <taxon>Fluviicola</taxon>
    </lineage>
</organism>
<dbReference type="PANTHER" id="PTHR43788:SF6">
    <property type="entry name" value="DNA HELICASE B"/>
    <property type="match status" value="1"/>
</dbReference>
<reference evidence="5" key="2">
    <citation type="submission" date="2011-02" db="EMBL/GenBank/DDBJ databases">
        <title>The complete genome of Fluviicola taffensis DSM 16823.</title>
        <authorList>
            <consortium name="US DOE Joint Genome Institute (JGI-PGF)"/>
            <person name="Lucas S."/>
            <person name="Copeland A."/>
            <person name="Lapidus A."/>
            <person name="Bruce D."/>
            <person name="Goodwin L."/>
            <person name="Pitluck S."/>
            <person name="Kyrpides N."/>
            <person name="Mavromatis K."/>
            <person name="Ivanova N."/>
            <person name="Mikhailova N."/>
            <person name="Pagani I."/>
            <person name="Chertkov O."/>
            <person name="Detter J.C."/>
            <person name="Han C."/>
            <person name="Tapia R."/>
            <person name="Land M."/>
            <person name="Hauser L."/>
            <person name="Markowitz V."/>
            <person name="Cheng J.-F."/>
            <person name="Hugenholtz P."/>
            <person name="Woyke T."/>
            <person name="Wu D."/>
            <person name="Tindall B."/>
            <person name="Pomrenke H.G."/>
            <person name="Brambilla E."/>
            <person name="Klenk H.-P."/>
            <person name="Eisen J.A."/>
        </authorList>
    </citation>
    <scope>NUCLEOTIDE SEQUENCE [LARGE SCALE GENOMIC DNA]</scope>
    <source>
        <strain evidence="5">DSM 16823 / RW262 / RW262</strain>
    </source>
</reference>
<dbReference type="EMBL" id="CP002542">
    <property type="protein sequence ID" value="AEA44922.1"/>
    <property type="molecule type" value="Genomic_DNA"/>
</dbReference>
<keyword evidence="2" id="KW-0067">ATP-binding</keyword>
<dbReference type="CDD" id="cd17933">
    <property type="entry name" value="DEXSc_RecD-like"/>
    <property type="match status" value="1"/>
</dbReference>
<protein>
    <submittedName>
        <fullName evidence="4">AAA ATPase</fullName>
    </submittedName>
</protein>
<evidence type="ECO:0000313" key="4">
    <source>
        <dbReference type="EMBL" id="AEA44922.1"/>
    </source>
</evidence>
<dbReference type="InterPro" id="IPR050534">
    <property type="entry name" value="Coronavir_polyprotein_1ab"/>
</dbReference>
<dbReference type="Pfam" id="PF13538">
    <property type="entry name" value="UvrD_C_2"/>
    <property type="match status" value="1"/>
</dbReference>
<dbReference type="GO" id="GO:0003678">
    <property type="term" value="F:DNA helicase activity"/>
    <property type="evidence" value="ECO:0007669"/>
    <property type="project" value="UniProtKB-ARBA"/>
</dbReference>
<feature type="domain" description="AAA+ ATPase" evidence="3">
    <location>
        <begin position="48"/>
        <end position="207"/>
    </location>
</feature>
<gene>
    <name evidence="4" type="ordered locus">Fluta_2943</name>
</gene>
<dbReference type="STRING" id="755732.Fluta_2943"/>
<name>F2IJ52_FLUTR</name>
<keyword evidence="5" id="KW-1185">Reference proteome</keyword>
<keyword evidence="1" id="KW-0547">Nucleotide-binding</keyword>
<dbReference type="HOGENOM" id="CLU_017039_0_0_10"/>
<dbReference type="InterPro" id="IPR027417">
    <property type="entry name" value="P-loop_NTPase"/>
</dbReference>
<dbReference type="Proteomes" id="UP000007463">
    <property type="component" value="Chromosome"/>
</dbReference>
<dbReference type="PANTHER" id="PTHR43788">
    <property type="entry name" value="DNA2/NAM7 HELICASE FAMILY MEMBER"/>
    <property type="match status" value="1"/>
</dbReference>
<dbReference type="Gene3D" id="3.40.50.300">
    <property type="entry name" value="P-loop containing nucleotide triphosphate hydrolases"/>
    <property type="match status" value="2"/>
</dbReference>
<dbReference type="InterPro" id="IPR003593">
    <property type="entry name" value="AAA+_ATPase"/>
</dbReference>
<sequence>MFTFIRMNQAALQQECYQLILSFFGHQPNEEQELLIRHLASFTFESENPACFILKGYAGTGKTTILGAYIQALNVIKRKTVLMAPTGRAAKVLSLRSKMLATTIHKRIYFTGTGPDGSVKLQLAPNKSKNAIFIIDEASMIGDYSLQNDGSVSRNLLEDVFEYALNGENCKLILLGDEGQLPPVGADESPALSTAYLDQHFPLVHFTVFGLTSVVRQRVDSGILENATRVRQAQVLESVPQLDIHSFQDVKAVPGDELIEKIESAYSNYGADEVMIVTRSNKRANLYNQNIRNRILMMEEELCGGDLLMVVKNNYYWLDPLSSAGFIANGELLKVHRIRKIEELYGVRFAHLEVSLIDYPDLDRFEAIAFMETLTIEQPNLDRGFLKNLFFEIEQDFMHERNKQKRYQEIMKSPYFNALQIKFAYAVTCHKSQGGQWSVVFVDHGYLEPEQLDFSFLRWLYTAITRASEQLYTVNLMEELVEK</sequence>
<evidence type="ECO:0000256" key="1">
    <source>
        <dbReference type="ARBA" id="ARBA00022741"/>
    </source>
</evidence>
<proteinExistence type="predicted"/>
<dbReference type="SUPFAM" id="SSF52540">
    <property type="entry name" value="P-loop containing nucleoside triphosphate hydrolases"/>
    <property type="match status" value="2"/>
</dbReference>
<dbReference type="AlphaFoldDB" id="F2IJ52"/>
<dbReference type="SMART" id="SM00382">
    <property type="entry name" value="AAA"/>
    <property type="match status" value="1"/>
</dbReference>
<evidence type="ECO:0000256" key="2">
    <source>
        <dbReference type="ARBA" id="ARBA00022840"/>
    </source>
</evidence>
<dbReference type="CDD" id="cd18809">
    <property type="entry name" value="SF1_C_RecD"/>
    <property type="match status" value="1"/>
</dbReference>
<accession>F2IJ52</accession>
<dbReference type="GO" id="GO:0005524">
    <property type="term" value="F:ATP binding"/>
    <property type="evidence" value="ECO:0007669"/>
    <property type="project" value="UniProtKB-KW"/>
</dbReference>
<evidence type="ECO:0000259" key="3">
    <source>
        <dbReference type="SMART" id="SM00382"/>
    </source>
</evidence>
<dbReference type="KEGG" id="fte:Fluta_2943"/>
<evidence type="ECO:0000313" key="5">
    <source>
        <dbReference type="Proteomes" id="UP000007463"/>
    </source>
</evidence>